<dbReference type="PANTHER" id="PTHR43133:SF46">
    <property type="entry name" value="RNA POLYMERASE SIGMA-70 FACTOR ECF SUBFAMILY"/>
    <property type="match status" value="1"/>
</dbReference>
<keyword evidence="7" id="KW-1185">Reference proteome</keyword>
<reference evidence="6 7" key="1">
    <citation type="submission" date="2019-12" db="EMBL/GenBank/DDBJ databases">
        <authorList>
            <person name="Dong K."/>
        </authorList>
    </citation>
    <scope>NUCLEOTIDE SEQUENCE [LARGE SCALE GENOMIC DNA]</scope>
    <source>
        <strain evidence="6 7">JCM 31225</strain>
    </source>
</reference>
<dbReference type="Gene3D" id="1.10.1740.10">
    <property type="match status" value="1"/>
</dbReference>
<name>A0A6N8L202_9SPHI</name>
<dbReference type="Proteomes" id="UP000435036">
    <property type="component" value="Unassembled WGS sequence"/>
</dbReference>
<dbReference type="RefSeq" id="WP_160369851.1">
    <property type="nucleotide sequence ID" value="NZ_WSQA01000011.1"/>
</dbReference>
<evidence type="ECO:0000313" key="7">
    <source>
        <dbReference type="Proteomes" id="UP000435036"/>
    </source>
</evidence>
<sequence>MKVVVGKALNDEEQLLLQLRNGDYSAYHRFYAMYAPMIMSRLRRLVLNSDIAEELHQEIFFQIWNEKEKLPNHVSLKAILLHRAKLQAYKYYHRTSKDRQMRAQLIAAATELYDQLEEQINFKETNALLMEAIAKLPKQRRKVFIRIKLEGKSYEDTAKEFGVTPSTIKDHMTRAFKFLRAELADENPNLFFLLLVSTLFK</sequence>
<proteinExistence type="inferred from homology"/>
<dbReference type="GO" id="GO:0003677">
    <property type="term" value="F:DNA binding"/>
    <property type="evidence" value="ECO:0007669"/>
    <property type="project" value="InterPro"/>
</dbReference>
<evidence type="ECO:0000256" key="2">
    <source>
        <dbReference type="ARBA" id="ARBA00023015"/>
    </source>
</evidence>
<accession>A0A6N8L202</accession>
<dbReference type="SUPFAM" id="SSF88946">
    <property type="entry name" value="Sigma2 domain of RNA polymerase sigma factors"/>
    <property type="match status" value="1"/>
</dbReference>
<evidence type="ECO:0000313" key="6">
    <source>
        <dbReference type="EMBL" id="MVZ63124.1"/>
    </source>
</evidence>
<evidence type="ECO:0000256" key="4">
    <source>
        <dbReference type="ARBA" id="ARBA00023163"/>
    </source>
</evidence>
<dbReference type="PANTHER" id="PTHR43133">
    <property type="entry name" value="RNA POLYMERASE ECF-TYPE SIGMA FACTO"/>
    <property type="match status" value="1"/>
</dbReference>
<dbReference type="CDD" id="cd06171">
    <property type="entry name" value="Sigma70_r4"/>
    <property type="match status" value="1"/>
</dbReference>
<dbReference type="NCBIfam" id="TIGR02937">
    <property type="entry name" value="sigma70-ECF"/>
    <property type="match status" value="1"/>
</dbReference>
<dbReference type="GO" id="GO:0016987">
    <property type="term" value="F:sigma factor activity"/>
    <property type="evidence" value="ECO:0007669"/>
    <property type="project" value="UniProtKB-KW"/>
</dbReference>
<organism evidence="6 7">
    <name type="scientific">Sphingobacterium humi</name>
    <dbReference type="NCBI Taxonomy" id="1796905"/>
    <lineage>
        <taxon>Bacteria</taxon>
        <taxon>Pseudomonadati</taxon>
        <taxon>Bacteroidota</taxon>
        <taxon>Sphingobacteriia</taxon>
        <taxon>Sphingobacteriales</taxon>
        <taxon>Sphingobacteriaceae</taxon>
        <taxon>Sphingobacterium</taxon>
    </lineage>
</organism>
<dbReference type="Gene3D" id="1.10.10.10">
    <property type="entry name" value="Winged helix-like DNA-binding domain superfamily/Winged helix DNA-binding domain"/>
    <property type="match status" value="1"/>
</dbReference>
<dbReference type="Pfam" id="PF08281">
    <property type="entry name" value="Sigma70_r4_2"/>
    <property type="match status" value="1"/>
</dbReference>
<dbReference type="GO" id="GO:0006352">
    <property type="term" value="P:DNA-templated transcription initiation"/>
    <property type="evidence" value="ECO:0007669"/>
    <property type="project" value="InterPro"/>
</dbReference>
<evidence type="ECO:0000259" key="5">
    <source>
        <dbReference type="Pfam" id="PF08281"/>
    </source>
</evidence>
<gene>
    <name evidence="6" type="ORF">GQF63_13895</name>
</gene>
<protein>
    <submittedName>
        <fullName evidence="6">Sigma-70 family RNA polymerase sigma factor</fullName>
    </submittedName>
</protein>
<dbReference type="InterPro" id="IPR036388">
    <property type="entry name" value="WH-like_DNA-bd_sf"/>
</dbReference>
<evidence type="ECO:0000256" key="3">
    <source>
        <dbReference type="ARBA" id="ARBA00023082"/>
    </source>
</evidence>
<dbReference type="OrthoDB" id="655312at2"/>
<keyword evidence="2" id="KW-0805">Transcription regulation</keyword>
<evidence type="ECO:0000256" key="1">
    <source>
        <dbReference type="ARBA" id="ARBA00010641"/>
    </source>
</evidence>
<dbReference type="InterPro" id="IPR013324">
    <property type="entry name" value="RNA_pol_sigma_r3/r4-like"/>
</dbReference>
<dbReference type="InterPro" id="IPR013325">
    <property type="entry name" value="RNA_pol_sigma_r2"/>
</dbReference>
<dbReference type="InterPro" id="IPR014284">
    <property type="entry name" value="RNA_pol_sigma-70_dom"/>
</dbReference>
<keyword evidence="3" id="KW-0731">Sigma factor</keyword>
<dbReference type="AlphaFoldDB" id="A0A6N8L202"/>
<feature type="domain" description="RNA polymerase sigma factor 70 region 4 type 2" evidence="5">
    <location>
        <begin position="128"/>
        <end position="179"/>
    </location>
</feature>
<comment type="similarity">
    <text evidence="1">Belongs to the sigma-70 factor family. ECF subfamily.</text>
</comment>
<dbReference type="EMBL" id="WSQA01000011">
    <property type="protein sequence ID" value="MVZ63124.1"/>
    <property type="molecule type" value="Genomic_DNA"/>
</dbReference>
<keyword evidence="4" id="KW-0804">Transcription</keyword>
<dbReference type="InterPro" id="IPR039425">
    <property type="entry name" value="RNA_pol_sigma-70-like"/>
</dbReference>
<comment type="caution">
    <text evidence="6">The sequence shown here is derived from an EMBL/GenBank/DDBJ whole genome shotgun (WGS) entry which is preliminary data.</text>
</comment>
<dbReference type="InterPro" id="IPR013249">
    <property type="entry name" value="RNA_pol_sigma70_r4_t2"/>
</dbReference>
<dbReference type="SUPFAM" id="SSF88659">
    <property type="entry name" value="Sigma3 and sigma4 domains of RNA polymerase sigma factors"/>
    <property type="match status" value="1"/>
</dbReference>